<dbReference type="PROSITE" id="PS50056">
    <property type="entry name" value="TYR_PHOSPHATASE_2"/>
    <property type="match status" value="1"/>
</dbReference>
<dbReference type="PROSITE" id="PS50055">
    <property type="entry name" value="TYR_PHOSPHATASE_PTP"/>
    <property type="match status" value="1"/>
</dbReference>
<dbReference type="CDD" id="cd18533">
    <property type="entry name" value="PTP_fungal"/>
    <property type="match status" value="1"/>
</dbReference>
<name>A0AAN6LUG0_9PLEO</name>
<organism evidence="5 6">
    <name type="scientific">Pseudopithomyces chartarum</name>
    <dbReference type="NCBI Taxonomy" id="1892770"/>
    <lineage>
        <taxon>Eukaryota</taxon>
        <taxon>Fungi</taxon>
        <taxon>Dikarya</taxon>
        <taxon>Ascomycota</taxon>
        <taxon>Pezizomycotina</taxon>
        <taxon>Dothideomycetes</taxon>
        <taxon>Pleosporomycetidae</taxon>
        <taxon>Pleosporales</taxon>
        <taxon>Massarineae</taxon>
        <taxon>Didymosphaeriaceae</taxon>
        <taxon>Pseudopithomyces</taxon>
    </lineage>
</organism>
<dbReference type="InterPro" id="IPR050348">
    <property type="entry name" value="Protein-Tyr_Phosphatase"/>
</dbReference>
<feature type="domain" description="Tyrosine-protein phosphatase" evidence="3">
    <location>
        <begin position="46"/>
        <end position="305"/>
    </location>
</feature>
<evidence type="ECO:0000256" key="1">
    <source>
        <dbReference type="ARBA" id="ARBA00009649"/>
    </source>
</evidence>
<feature type="compositionally biased region" description="Basic and acidic residues" evidence="2">
    <location>
        <begin position="326"/>
        <end position="335"/>
    </location>
</feature>
<comment type="similarity">
    <text evidence="1">Belongs to the protein-tyrosine phosphatase family. Non-receptor class subfamily.</text>
</comment>
<dbReference type="SMART" id="SM00404">
    <property type="entry name" value="PTPc_motif"/>
    <property type="match status" value="1"/>
</dbReference>
<dbReference type="PRINTS" id="PR00700">
    <property type="entry name" value="PRTYPHPHTASE"/>
</dbReference>
<feature type="compositionally biased region" description="Acidic residues" evidence="2">
    <location>
        <begin position="347"/>
        <end position="364"/>
    </location>
</feature>
<protein>
    <submittedName>
        <fullName evidence="5">Uncharacterized protein</fullName>
    </submittedName>
</protein>
<comment type="caution">
    <text evidence="5">The sequence shown here is derived from an EMBL/GenBank/DDBJ whole genome shotgun (WGS) entry which is preliminary data.</text>
</comment>
<dbReference type="Pfam" id="PF00102">
    <property type="entry name" value="Y_phosphatase"/>
    <property type="match status" value="1"/>
</dbReference>
<accession>A0AAN6LUG0</accession>
<evidence type="ECO:0000313" key="6">
    <source>
        <dbReference type="Proteomes" id="UP001280581"/>
    </source>
</evidence>
<dbReference type="PANTHER" id="PTHR19134">
    <property type="entry name" value="RECEPTOR-TYPE TYROSINE-PROTEIN PHOSPHATASE"/>
    <property type="match status" value="1"/>
</dbReference>
<dbReference type="SUPFAM" id="SSF52799">
    <property type="entry name" value="(Phosphotyrosine protein) phosphatases II"/>
    <property type="match status" value="1"/>
</dbReference>
<dbReference type="AlphaFoldDB" id="A0AAN6LUG0"/>
<dbReference type="SMART" id="SM00194">
    <property type="entry name" value="PTPc"/>
    <property type="match status" value="1"/>
</dbReference>
<sequence>MTPSSASAPSLVIPNLAEPSSDLLQLAQDPAPYPAFLRLSKTGSMKERNRYVNVDPYQNNRVRLKVPEGLNDYINASPVVLHSTKSDKVLKYIATQGPRFDTYSHFWRMVWHETTSPAVVVMLTQTHEASREKCYPYYPEKLETPIMPLNARDEYEDGFIHELKLTNLENHEDVRAEVRELDMTNEDGSESRKVWHLLFAGWPDFLVPQGDDREALLRLITMSREKNLDNATNPRIVHCSAGVGRSGTFIALDWLLQELDDGSLDEVQDDEDPIFHVVSAMREQRMMMVQSEAQFIFIYELLKERWRDRWISQHPEEAENLGVGRRLSEGQEGPRLKRQKSQKQHDGDEEEKAESEAELFDAEIDIDKENA</sequence>
<evidence type="ECO:0000256" key="2">
    <source>
        <dbReference type="SAM" id="MobiDB-lite"/>
    </source>
</evidence>
<keyword evidence="6" id="KW-1185">Reference proteome</keyword>
<dbReference type="PANTHER" id="PTHR19134:SF449">
    <property type="entry name" value="TYROSINE-PROTEIN PHOSPHATASE 1"/>
    <property type="match status" value="1"/>
</dbReference>
<feature type="domain" description="Tyrosine specific protein phosphatases" evidence="4">
    <location>
        <begin position="214"/>
        <end position="296"/>
    </location>
</feature>
<dbReference type="InterPro" id="IPR000387">
    <property type="entry name" value="Tyr_Pase_dom"/>
</dbReference>
<dbReference type="Gene3D" id="3.90.190.10">
    <property type="entry name" value="Protein tyrosine phosphatase superfamily"/>
    <property type="match status" value="1"/>
</dbReference>
<gene>
    <name evidence="5" type="ORF">GRF29_103g1264953</name>
</gene>
<dbReference type="GO" id="GO:0004725">
    <property type="term" value="F:protein tyrosine phosphatase activity"/>
    <property type="evidence" value="ECO:0007669"/>
    <property type="project" value="InterPro"/>
</dbReference>
<dbReference type="PROSITE" id="PS00383">
    <property type="entry name" value="TYR_PHOSPHATASE_1"/>
    <property type="match status" value="1"/>
</dbReference>
<dbReference type="InterPro" id="IPR000242">
    <property type="entry name" value="PTP_cat"/>
</dbReference>
<evidence type="ECO:0000259" key="4">
    <source>
        <dbReference type="PROSITE" id="PS50056"/>
    </source>
</evidence>
<dbReference type="InterPro" id="IPR003595">
    <property type="entry name" value="Tyr_Pase_cat"/>
</dbReference>
<reference evidence="5 6" key="1">
    <citation type="submission" date="2021-02" db="EMBL/GenBank/DDBJ databases">
        <title>Genome assembly of Pseudopithomyces chartarum.</title>
        <authorList>
            <person name="Jauregui R."/>
            <person name="Singh J."/>
            <person name="Voisey C."/>
        </authorList>
    </citation>
    <scope>NUCLEOTIDE SEQUENCE [LARGE SCALE GENOMIC DNA]</scope>
    <source>
        <strain evidence="5 6">AGR01</strain>
    </source>
</reference>
<evidence type="ECO:0000313" key="5">
    <source>
        <dbReference type="EMBL" id="KAK3207511.1"/>
    </source>
</evidence>
<evidence type="ECO:0000259" key="3">
    <source>
        <dbReference type="PROSITE" id="PS50055"/>
    </source>
</evidence>
<dbReference type="EMBL" id="WVTA01000009">
    <property type="protein sequence ID" value="KAK3207511.1"/>
    <property type="molecule type" value="Genomic_DNA"/>
</dbReference>
<dbReference type="InterPro" id="IPR016130">
    <property type="entry name" value="Tyr_Pase_AS"/>
</dbReference>
<feature type="region of interest" description="Disordered" evidence="2">
    <location>
        <begin position="321"/>
        <end position="371"/>
    </location>
</feature>
<dbReference type="Proteomes" id="UP001280581">
    <property type="component" value="Unassembled WGS sequence"/>
</dbReference>
<proteinExistence type="inferred from homology"/>
<dbReference type="InterPro" id="IPR029021">
    <property type="entry name" value="Prot-tyrosine_phosphatase-like"/>
</dbReference>